<feature type="coiled-coil region" evidence="1">
    <location>
        <begin position="465"/>
        <end position="499"/>
    </location>
</feature>
<feature type="compositionally biased region" description="Polar residues" evidence="2">
    <location>
        <begin position="316"/>
        <end position="352"/>
    </location>
</feature>
<dbReference type="InParanoid" id="G1XRU0"/>
<dbReference type="GeneID" id="22898481"/>
<accession>G1XRU0</accession>
<feature type="compositionally biased region" description="Basic residues" evidence="2">
    <location>
        <begin position="736"/>
        <end position="745"/>
    </location>
</feature>
<dbReference type="RefSeq" id="XP_011127202.1">
    <property type="nucleotide sequence ID" value="XM_011128900.1"/>
</dbReference>
<feature type="compositionally biased region" description="Low complexity" evidence="2">
    <location>
        <begin position="558"/>
        <end position="579"/>
    </location>
</feature>
<reference evidence="3 4" key="1">
    <citation type="journal article" date="2011" name="PLoS Pathog.">
        <title>Genomic and proteomic analyses of the fungus Arthrobotrys oligospora provide insights into nematode-trap formation.</title>
        <authorList>
            <person name="Yang J."/>
            <person name="Wang L."/>
            <person name="Ji X."/>
            <person name="Feng Y."/>
            <person name="Li X."/>
            <person name="Zou C."/>
            <person name="Xu J."/>
            <person name="Ren Y."/>
            <person name="Mi Q."/>
            <person name="Wu J."/>
            <person name="Liu S."/>
            <person name="Liu Y."/>
            <person name="Huang X."/>
            <person name="Wang H."/>
            <person name="Niu X."/>
            <person name="Li J."/>
            <person name="Liang L."/>
            <person name="Luo Y."/>
            <person name="Ji K."/>
            <person name="Zhou W."/>
            <person name="Yu Z."/>
            <person name="Li G."/>
            <person name="Liu Y."/>
            <person name="Li L."/>
            <person name="Qiao M."/>
            <person name="Feng L."/>
            <person name="Zhang K.-Q."/>
        </authorList>
    </citation>
    <scope>NUCLEOTIDE SEQUENCE [LARGE SCALE GENOMIC DNA]</scope>
    <source>
        <strain evidence="4">ATCC 24927 / CBS 115.81 / DSM 1491</strain>
    </source>
</reference>
<dbReference type="EMBL" id="ADOT01000307">
    <property type="protein sequence ID" value="EGX44117.1"/>
    <property type="molecule type" value="Genomic_DNA"/>
</dbReference>
<feature type="compositionally biased region" description="Low complexity" evidence="2">
    <location>
        <begin position="353"/>
        <end position="397"/>
    </location>
</feature>
<dbReference type="Proteomes" id="UP000008784">
    <property type="component" value="Unassembled WGS sequence"/>
</dbReference>
<feature type="region of interest" description="Disordered" evidence="2">
    <location>
        <begin position="316"/>
        <end position="445"/>
    </location>
</feature>
<keyword evidence="4" id="KW-1185">Reference proteome</keyword>
<feature type="compositionally biased region" description="Low complexity" evidence="2">
    <location>
        <begin position="427"/>
        <end position="441"/>
    </location>
</feature>
<evidence type="ECO:0000313" key="4">
    <source>
        <dbReference type="Proteomes" id="UP000008784"/>
    </source>
</evidence>
<proteinExistence type="predicted"/>
<gene>
    <name evidence="3" type="ORF">AOL_s00210g98</name>
</gene>
<organism evidence="3 4">
    <name type="scientific">Arthrobotrys oligospora (strain ATCC 24927 / CBS 115.81 / DSM 1491)</name>
    <name type="common">Nematode-trapping fungus</name>
    <name type="synonym">Didymozoophaga oligospora</name>
    <dbReference type="NCBI Taxonomy" id="756982"/>
    <lineage>
        <taxon>Eukaryota</taxon>
        <taxon>Fungi</taxon>
        <taxon>Dikarya</taxon>
        <taxon>Ascomycota</taxon>
        <taxon>Pezizomycotina</taxon>
        <taxon>Orbiliomycetes</taxon>
        <taxon>Orbiliales</taxon>
        <taxon>Orbiliaceae</taxon>
        <taxon>Orbilia</taxon>
        <taxon>Orbilia oligospora</taxon>
    </lineage>
</organism>
<feature type="region of interest" description="Disordered" evidence="2">
    <location>
        <begin position="682"/>
        <end position="745"/>
    </location>
</feature>
<evidence type="ECO:0000313" key="3">
    <source>
        <dbReference type="EMBL" id="EGX44117.1"/>
    </source>
</evidence>
<evidence type="ECO:0000256" key="2">
    <source>
        <dbReference type="SAM" id="MobiDB-lite"/>
    </source>
</evidence>
<evidence type="ECO:0000256" key="1">
    <source>
        <dbReference type="SAM" id="Coils"/>
    </source>
</evidence>
<feature type="region of interest" description="Disordered" evidence="2">
    <location>
        <begin position="552"/>
        <end position="651"/>
    </location>
</feature>
<feature type="compositionally biased region" description="Polar residues" evidence="2">
    <location>
        <begin position="413"/>
        <end position="426"/>
    </location>
</feature>
<sequence>MFQLTTGNFAVEAPIEELQIASRATNADEWKLYLRWELAYLFTRVRSFDDDLLSEILKYSTPHTGSGPPEAAAAAARSYARDCIRQLTALLAESHREFANVIIERTELGRGYKDKAAQARGNRSERPRLDTSELSRSLVFSPEDVKALWYPLHFAISGRYFDEDRVSDRYSDVRTVLSQTSAWIIREFINLILLGPTDRSASELAGCDIIARSAESVSVELSRWPEISSSLQKRLDGWQRTLISGNSYPTKDSPQSAHIWENLVNKASVMGQSQQSFVAPAPLRPRGSQSPTKQTSYEPIAAVPGASAIAQTTHLPDRTSSYNGAPTSNSSKYQNQYDKQVERLQSQTAGLRTSSAPNPNNNTSSSTNAYASNTSRRIEPSSSSQNQNQSTAPNNNNGTLPAGFSTDLDPAGSSHTITAQNTDPTMPTSSSGLPPGSSSSGNFDDYVRNQFDLQDKTIADAVSYFQRERQRMFEVKERLRELEKQQELLTANYKRQMEDLDRKKRDVFDRYQTEKPVPPVNIPQEVAGAMPQQSTVHFDLGEAERHVTTTSVPINNTSSSHQGASAAAAGENAGAATLAGPGGHEYYDDEEWEREPHPHPRSNSGKGGKLQKMHPEFEGGVGPGGMPPAEVGSQGKGKARSRFEDGNVKNGFGELVEGVGLLREYKVLDTAEIAVSVRVMPQSDRRGSTGHNIERNRRTRRDSERNKPDPERTRSRKDYEKKRTDARRTREDIDSRRKRRGGRGK</sequence>
<dbReference type="OMA" id="WELAYLF"/>
<protein>
    <submittedName>
        <fullName evidence="3">Uncharacterized protein</fullName>
    </submittedName>
</protein>
<feature type="compositionally biased region" description="Basic and acidic residues" evidence="2">
    <location>
        <begin position="683"/>
        <end position="735"/>
    </location>
</feature>
<dbReference type="HOGENOM" id="CLU_423351_0_0_1"/>
<keyword evidence="1" id="KW-0175">Coiled coil</keyword>
<dbReference type="AlphaFoldDB" id="G1XRU0"/>
<name>G1XRU0_ARTOA</name>
<dbReference type="OrthoDB" id="5350973at2759"/>
<comment type="caution">
    <text evidence="3">The sequence shown here is derived from an EMBL/GenBank/DDBJ whole genome shotgun (WGS) entry which is preliminary data.</text>
</comment>